<sequence>MDLICECLCLQLNCQSSFQSLQVRIIHEFMAPIPNIIHLEPIHLCSSLRLNLMIRLEISAFRKRQLNCWVPDQKKNLLAKRIYFYWYSNRGKEFVQNFDEDEGLVYCLDIPGFICKFNITYDKDEWRLPIDLSKRNPKTLLIHRGS</sequence>
<dbReference type="EMBL" id="BMAW01040509">
    <property type="protein sequence ID" value="GFU59954.1"/>
    <property type="molecule type" value="Genomic_DNA"/>
</dbReference>
<gene>
    <name evidence="1" type="ORF">NPIL_237571</name>
</gene>
<evidence type="ECO:0000313" key="1">
    <source>
        <dbReference type="EMBL" id="GFU59954.1"/>
    </source>
</evidence>
<protein>
    <submittedName>
        <fullName evidence="1">Uncharacterized protein</fullName>
    </submittedName>
</protein>
<keyword evidence="2" id="KW-1185">Reference proteome</keyword>
<reference evidence="1" key="1">
    <citation type="submission" date="2020-08" db="EMBL/GenBank/DDBJ databases">
        <title>Multicomponent nature underlies the extraordinary mechanical properties of spider dragline silk.</title>
        <authorList>
            <person name="Kono N."/>
            <person name="Nakamura H."/>
            <person name="Mori M."/>
            <person name="Yoshida Y."/>
            <person name="Ohtoshi R."/>
            <person name="Malay A.D."/>
            <person name="Moran D.A.P."/>
            <person name="Tomita M."/>
            <person name="Numata K."/>
            <person name="Arakawa K."/>
        </authorList>
    </citation>
    <scope>NUCLEOTIDE SEQUENCE</scope>
</reference>
<dbReference type="AlphaFoldDB" id="A0A8X6QZ92"/>
<dbReference type="OrthoDB" id="6769877at2759"/>
<organism evidence="1 2">
    <name type="scientific">Nephila pilipes</name>
    <name type="common">Giant wood spider</name>
    <name type="synonym">Nephila maculata</name>
    <dbReference type="NCBI Taxonomy" id="299642"/>
    <lineage>
        <taxon>Eukaryota</taxon>
        <taxon>Metazoa</taxon>
        <taxon>Ecdysozoa</taxon>
        <taxon>Arthropoda</taxon>
        <taxon>Chelicerata</taxon>
        <taxon>Arachnida</taxon>
        <taxon>Araneae</taxon>
        <taxon>Araneomorphae</taxon>
        <taxon>Entelegynae</taxon>
        <taxon>Araneoidea</taxon>
        <taxon>Nephilidae</taxon>
        <taxon>Nephila</taxon>
    </lineage>
</organism>
<proteinExistence type="predicted"/>
<accession>A0A8X6QZ92</accession>
<dbReference type="Proteomes" id="UP000887013">
    <property type="component" value="Unassembled WGS sequence"/>
</dbReference>
<name>A0A8X6QZ92_NEPPI</name>
<comment type="caution">
    <text evidence="1">The sequence shown here is derived from an EMBL/GenBank/DDBJ whole genome shotgun (WGS) entry which is preliminary data.</text>
</comment>
<evidence type="ECO:0000313" key="2">
    <source>
        <dbReference type="Proteomes" id="UP000887013"/>
    </source>
</evidence>